<feature type="compositionally biased region" description="Low complexity" evidence="1">
    <location>
        <begin position="72"/>
        <end position="91"/>
    </location>
</feature>
<name>A0A3G8YJB0_9DEIO</name>
<evidence type="ECO:0000256" key="1">
    <source>
        <dbReference type="SAM" id="MobiDB-lite"/>
    </source>
</evidence>
<reference evidence="2 3" key="1">
    <citation type="submission" date="2018-11" db="EMBL/GenBank/DDBJ databases">
        <title>Deinococcus shelandsis sp. nov., isolated from South Shetland Islands soil of Antarctica.</title>
        <authorList>
            <person name="Tian J."/>
        </authorList>
    </citation>
    <scope>NUCLEOTIDE SEQUENCE [LARGE SCALE GENOMIC DNA]</scope>
    <source>
        <strain evidence="2 3">S14-83T</strain>
        <plasmid evidence="2 3">unnamed4</plasmid>
    </source>
</reference>
<dbReference type="EMBL" id="CP034188">
    <property type="protein sequence ID" value="AZI45332.1"/>
    <property type="molecule type" value="Genomic_DNA"/>
</dbReference>
<organism evidence="2 3">
    <name type="scientific">Deinococcus psychrotolerans</name>
    <dbReference type="NCBI Taxonomy" id="2489213"/>
    <lineage>
        <taxon>Bacteria</taxon>
        <taxon>Thermotogati</taxon>
        <taxon>Deinococcota</taxon>
        <taxon>Deinococci</taxon>
        <taxon>Deinococcales</taxon>
        <taxon>Deinococcaceae</taxon>
        <taxon>Deinococcus</taxon>
    </lineage>
</organism>
<keyword evidence="3" id="KW-1185">Reference proteome</keyword>
<geneLocation type="plasmid" evidence="2 3">
    <name>unnamed4</name>
</geneLocation>
<dbReference type="AlphaFoldDB" id="A0A3G8YJB0"/>
<dbReference type="Proteomes" id="UP000276417">
    <property type="component" value="Plasmid unnamed4"/>
</dbReference>
<proteinExistence type="predicted"/>
<feature type="region of interest" description="Disordered" evidence="1">
    <location>
        <begin position="58"/>
        <end position="98"/>
    </location>
</feature>
<dbReference type="KEGG" id="dph:EHF33_20700"/>
<gene>
    <name evidence="2" type="ORF">EHF33_20700</name>
</gene>
<accession>A0A3G8YJB0</accession>
<evidence type="ECO:0000313" key="3">
    <source>
        <dbReference type="Proteomes" id="UP000276417"/>
    </source>
</evidence>
<sequence length="98" mass="10417">MTYYRKWRVINPGQVGSIISGGLLLVLLTGEEQVVEATDEAHAINLSRTGHFELVEDSGVQQAAESTPEPAPTVVPAEQVPQPEVVQIPAPDSEGAAQ</sequence>
<dbReference type="RefSeq" id="WP_124875835.1">
    <property type="nucleotide sequence ID" value="NZ_CP034188.1"/>
</dbReference>
<keyword evidence="2" id="KW-0614">Plasmid</keyword>
<protein>
    <submittedName>
        <fullName evidence="2">Uncharacterized protein</fullName>
    </submittedName>
</protein>
<evidence type="ECO:0000313" key="2">
    <source>
        <dbReference type="EMBL" id="AZI45332.1"/>
    </source>
</evidence>